<protein>
    <submittedName>
        <fullName evidence="1">20980_t:CDS:1</fullName>
    </submittedName>
</protein>
<evidence type="ECO:0000313" key="1">
    <source>
        <dbReference type="EMBL" id="CAG8779719.1"/>
    </source>
</evidence>
<keyword evidence="2" id="KW-1185">Reference proteome</keyword>
<proteinExistence type="predicted"/>
<organism evidence="1 2">
    <name type="scientific">Racocetra persica</name>
    <dbReference type="NCBI Taxonomy" id="160502"/>
    <lineage>
        <taxon>Eukaryota</taxon>
        <taxon>Fungi</taxon>
        <taxon>Fungi incertae sedis</taxon>
        <taxon>Mucoromycota</taxon>
        <taxon>Glomeromycotina</taxon>
        <taxon>Glomeromycetes</taxon>
        <taxon>Diversisporales</taxon>
        <taxon>Gigasporaceae</taxon>
        <taxon>Racocetra</taxon>
    </lineage>
</organism>
<feature type="non-terminal residue" evidence="1">
    <location>
        <position position="631"/>
    </location>
</feature>
<accession>A0ACA9R793</accession>
<dbReference type="Proteomes" id="UP000789920">
    <property type="component" value="Unassembled WGS sequence"/>
</dbReference>
<name>A0ACA9R793_9GLOM</name>
<sequence>FRLSSFDETFRPSPILASFFFIMQKCLRLRTLYSTRPYIASNPLLFSLNQRYPSHVRRQELFALKDLQARSFAFSTIPRFILHAMRIPVAGVTVGVGGLTYANYKLNAMASKSSDLLSSISDGVKSVFGTVTDGLSKFDVELQVPKFLADIFPTNSRSSLSPSSNQIDSDKPSGEKDDDEDDDDGKSLRKKSGVARDDQFMNLTKKLIEVRNILTSIDHEEGLKLPSIVVIGSQSSGKSSVLEAIVGHEFLPKGSNMVTRRPIELTLIHTPKSKEEYGEFPQLGLGKIHDFSHIQQTLRDLNLAVPESECVSNKPIELRIYSSNVPDLTLIDLPGYIQISNKNQPETLKDKIVELCEQYIREPNIILAVCAADVDLANSEALKAGRKVDPLGLRTLGVITKMDLVEPEIGAAILRNTDYPLHLGYIGVVCKPPASIKNKKNITSALIRHEDQFFRSNYVYSQRGIQVGIGTLRKKLMEVLEEGMAKSLFSIVGAVQKELEESRYQFKVQYNDRRITAESYVAETIDSIKHNFKNFAHSFGKPQVRHEVRSMLEQKVMDLCAELYWTDNNIVDLPKASIDELYWKYKLDMSSAALTKSGIGRTSTQLVVGVLMANMEKIALMEPLNNHPEIS</sequence>
<reference evidence="1" key="1">
    <citation type="submission" date="2021-06" db="EMBL/GenBank/DDBJ databases">
        <authorList>
            <person name="Kallberg Y."/>
            <person name="Tangrot J."/>
            <person name="Rosling A."/>
        </authorList>
    </citation>
    <scope>NUCLEOTIDE SEQUENCE</scope>
    <source>
        <strain evidence="1">MA461A</strain>
    </source>
</reference>
<comment type="caution">
    <text evidence="1">The sequence shown here is derived from an EMBL/GenBank/DDBJ whole genome shotgun (WGS) entry which is preliminary data.</text>
</comment>
<feature type="non-terminal residue" evidence="1">
    <location>
        <position position="1"/>
    </location>
</feature>
<gene>
    <name evidence="1" type="ORF">RPERSI_LOCUS17396</name>
</gene>
<evidence type="ECO:0000313" key="2">
    <source>
        <dbReference type="Proteomes" id="UP000789920"/>
    </source>
</evidence>
<dbReference type="EMBL" id="CAJVQC010044535">
    <property type="protein sequence ID" value="CAG8779719.1"/>
    <property type="molecule type" value="Genomic_DNA"/>
</dbReference>